<sequence>MGPIGQYRFPGATISSLRHIAKTLMIHSPNLPKQTAVDIALVILLNIKAASTHRDLPPGALDEFRAMIRLYVESRLRSTLSTKKRA</sequence>
<dbReference type="AlphaFoldDB" id="A0A2Z5FT03"/>
<proteinExistence type="predicted"/>
<evidence type="ECO:0000313" key="2">
    <source>
        <dbReference type="Proteomes" id="UP000253606"/>
    </source>
</evidence>
<organism evidence="1 2">
    <name type="scientific">Acidisarcina polymorpha</name>
    <dbReference type="NCBI Taxonomy" id="2211140"/>
    <lineage>
        <taxon>Bacteria</taxon>
        <taxon>Pseudomonadati</taxon>
        <taxon>Acidobacteriota</taxon>
        <taxon>Terriglobia</taxon>
        <taxon>Terriglobales</taxon>
        <taxon>Acidobacteriaceae</taxon>
        <taxon>Acidisarcina</taxon>
    </lineage>
</organism>
<name>A0A2Z5FT03_9BACT</name>
<accession>A0A2Z5FT03</accession>
<dbReference type="KEGG" id="abas:ACPOL_0585"/>
<protein>
    <submittedName>
        <fullName evidence="1">Uncharacterized protein</fullName>
    </submittedName>
</protein>
<dbReference type="Proteomes" id="UP000253606">
    <property type="component" value="Chromosome"/>
</dbReference>
<evidence type="ECO:0000313" key="1">
    <source>
        <dbReference type="EMBL" id="AXC09958.1"/>
    </source>
</evidence>
<gene>
    <name evidence="1" type="ORF">ACPOL_0585</name>
</gene>
<reference evidence="1 2" key="1">
    <citation type="journal article" date="2018" name="Front. Microbiol.">
        <title>Hydrolytic Capabilities as a Key to Environmental Success: Chitinolytic and Cellulolytic Acidobacteria From Acidic Sub-arctic Soils and Boreal Peatlands.</title>
        <authorList>
            <person name="Belova S.E."/>
            <person name="Ravin N.V."/>
            <person name="Pankratov T.A."/>
            <person name="Rakitin A.L."/>
            <person name="Ivanova A.A."/>
            <person name="Beletsky A.V."/>
            <person name="Mardanov A.V."/>
            <person name="Sinninghe Damste J.S."/>
            <person name="Dedysh S.N."/>
        </authorList>
    </citation>
    <scope>NUCLEOTIDE SEQUENCE [LARGE SCALE GENOMIC DNA]</scope>
    <source>
        <strain evidence="1 2">SBC82</strain>
    </source>
</reference>
<keyword evidence="2" id="KW-1185">Reference proteome</keyword>
<dbReference type="EMBL" id="CP030840">
    <property type="protein sequence ID" value="AXC09958.1"/>
    <property type="molecule type" value="Genomic_DNA"/>
</dbReference>